<dbReference type="Gene3D" id="3.40.50.300">
    <property type="entry name" value="P-loop containing nucleotide triphosphate hydrolases"/>
    <property type="match status" value="1"/>
</dbReference>
<dbReference type="EMBL" id="JADEYC010000009">
    <property type="protein sequence ID" value="MBE9374173.1"/>
    <property type="molecule type" value="Genomic_DNA"/>
</dbReference>
<dbReference type="GO" id="GO:0005524">
    <property type="term" value="F:ATP binding"/>
    <property type="evidence" value="ECO:0007669"/>
    <property type="project" value="TreeGrafter"/>
</dbReference>
<reference evidence="3" key="1">
    <citation type="submission" date="2020-10" db="EMBL/GenBank/DDBJ databases">
        <title>Diversity and distribution of actinomycetes associated with coral in the coast of Hainan.</title>
        <authorList>
            <person name="Li F."/>
        </authorList>
    </citation>
    <scope>NUCLEOTIDE SEQUENCE</scope>
    <source>
        <strain evidence="3">HNM0983</strain>
    </source>
</reference>
<organism evidence="3 4">
    <name type="scientific">Saccharopolyspora montiporae</name>
    <dbReference type="NCBI Taxonomy" id="2781240"/>
    <lineage>
        <taxon>Bacteria</taxon>
        <taxon>Bacillati</taxon>
        <taxon>Actinomycetota</taxon>
        <taxon>Actinomycetes</taxon>
        <taxon>Pseudonocardiales</taxon>
        <taxon>Pseudonocardiaceae</taxon>
        <taxon>Saccharopolyspora</taxon>
    </lineage>
</organism>
<feature type="region of interest" description="Disordered" evidence="1">
    <location>
        <begin position="358"/>
        <end position="385"/>
    </location>
</feature>
<dbReference type="AlphaFoldDB" id="A0A929B9S8"/>
<comment type="caution">
    <text evidence="3">The sequence shown here is derived from an EMBL/GenBank/DDBJ whole genome shotgun (WGS) entry which is preliminary data.</text>
</comment>
<accession>A0A929B9S8</accession>
<dbReference type="Proteomes" id="UP000598360">
    <property type="component" value="Unassembled WGS sequence"/>
</dbReference>
<dbReference type="PANTHER" id="PTHR43384:SF11">
    <property type="entry name" value="SEPTUM SITE DETERMINING PROTEIN"/>
    <property type="match status" value="1"/>
</dbReference>
<evidence type="ECO:0000259" key="2">
    <source>
        <dbReference type="Pfam" id="PF26563"/>
    </source>
</evidence>
<dbReference type="PANTHER" id="PTHR43384">
    <property type="entry name" value="SEPTUM SITE-DETERMINING PROTEIN MIND HOMOLOG, CHLOROPLASTIC-RELATED"/>
    <property type="match status" value="1"/>
</dbReference>
<dbReference type="Pfam" id="PF26563">
    <property type="entry name" value="Rv3660c_N"/>
    <property type="match status" value="1"/>
</dbReference>
<dbReference type="GO" id="GO:0016887">
    <property type="term" value="F:ATP hydrolysis activity"/>
    <property type="evidence" value="ECO:0007669"/>
    <property type="project" value="TreeGrafter"/>
</dbReference>
<dbReference type="GO" id="GO:0005829">
    <property type="term" value="C:cytosol"/>
    <property type="evidence" value="ECO:0007669"/>
    <property type="project" value="TreeGrafter"/>
</dbReference>
<name>A0A929B9S8_9PSEU</name>
<evidence type="ECO:0000313" key="4">
    <source>
        <dbReference type="Proteomes" id="UP000598360"/>
    </source>
</evidence>
<gene>
    <name evidence="3" type="ORF">IQ251_06900</name>
</gene>
<dbReference type="InterPro" id="IPR022521">
    <property type="entry name" value="Rv3660c"/>
</dbReference>
<dbReference type="InterPro" id="IPR027417">
    <property type="entry name" value="P-loop_NTPase"/>
</dbReference>
<proteinExistence type="predicted"/>
<sequence length="385" mass="39180">MHADAIALVTEDRRTAEEVSRLAAVCGRAVEHHPPAALPRVWRSAAALLLDRTCARRAVELGVPGRNSVAVLLGDTGVDEWRTALRIGARHAFRLPEDESGLLDWLVGAGDGSPPEPGRVLAVLGGCSGAGASVFAAGCAVQAARSGSRAVLVDGDRYGGGADLLVGAEHEAGLRWSGVPAAGTAVGVRQLHAALPEMRLGAGRLHVLSCDRESPDHGLTADAVSAVVAAGRDAGDTVVCDLPPRPDPAASAALALADLVLLVVRPEVRACAAAARTAAHVRESTGGAVRLIARTADGSALSAADARELVGVPLLAAVRSSRTLPGYLERGRFGRSVLTRRGSLARAVRAALAELGATTGPAPVGADDRDTPPADAHGNEPVGAR</sequence>
<dbReference type="InterPro" id="IPR050625">
    <property type="entry name" value="ParA/MinD_ATPase"/>
</dbReference>
<dbReference type="NCBIfam" id="TIGR03815">
    <property type="entry name" value="CpaE_hom_Actino"/>
    <property type="match status" value="1"/>
</dbReference>
<protein>
    <submittedName>
        <fullName evidence="3">Septum formation initiator</fullName>
    </submittedName>
</protein>
<evidence type="ECO:0000313" key="3">
    <source>
        <dbReference type="EMBL" id="MBE9374173.1"/>
    </source>
</evidence>
<dbReference type="InterPro" id="IPR059050">
    <property type="entry name" value="Rv3660c_N"/>
</dbReference>
<dbReference type="CDD" id="cd01983">
    <property type="entry name" value="SIMIBI"/>
    <property type="match status" value="1"/>
</dbReference>
<dbReference type="GO" id="GO:0009898">
    <property type="term" value="C:cytoplasmic side of plasma membrane"/>
    <property type="evidence" value="ECO:0007669"/>
    <property type="project" value="TreeGrafter"/>
</dbReference>
<feature type="domain" description="Rv3660c-like CheY-like N-terminal" evidence="2">
    <location>
        <begin position="9"/>
        <end position="111"/>
    </location>
</feature>
<dbReference type="SUPFAM" id="SSF52540">
    <property type="entry name" value="P-loop containing nucleoside triphosphate hydrolases"/>
    <property type="match status" value="1"/>
</dbReference>
<evidence type="ECO:0000256" key="1">
    <source>
        <dbReference type="SAM" id="MobiDB-lite"/>
    </source>
</evidence>
<keyword evidence="4" id="KW-1185">Reference proteome</keyword>
<dbReference type="GO" id="GO:0051782">
    <property type="term" value="P:negative regulation of cell division"/>
    <property type="evidence" value="ECO:0007669"/>
    <property type="project" value="TreeGrafter"/>
</dbReference>
<dbReference type="RefSeq" id="WP_193927599.1">
    <property type="nucleotide sequence ID" value="NZ_JADEYC010000009.1"/>
</dbReference>